<gene>
    <name evidence="1" type="ORF">DZF93_13995</name>
</gene>
<accession>A0A399QA33</accession>
<dbReference type="Proteomes" id="UP000266634">
    <property type="component" value="Unassembled WGS sequence"/>
</dbReference>
<reference evidence="1 2" key="1">
    <citation type="submission" date="2018-08" db="EMBL/GenBank/DDBJ databases">
        <title>Genome Sequence of Clavibacter michiganensis Subspecies type strains, and the Atypical Peach-Colored Strains Isolated from Tomato.</title>
        <authorList>
            <person name="Osdaghi E."/>
            <person name="Portier P."/>
            <person name="Briand M."/>
            <person name="Jacques M.-A."/>
        </authorList>
    </citation>
    <scope>NUCLEOTIDE SEQUENCE [LARGE SCALE GENOMIC DNA]</scope>
    <source>
        <strain evidence="1 2">CFBP 6488</strain>
    </source>
</reference>
<evidence type="ECO:0000313" key="1">
    <source>
        <dbReference type="EMBL" id="RIJ15858.1"/>
    </source>
</evidence>
<dbReference type="AlphaFoldDB" id="A0A399QA33"/>
<protein>
    <submittedName>
        <fullName evidence="1">Uncharacterized protein</fullName>
    </submittedName>
</protein>
<feature type="non-terminal residue" evidence="1">
    <location>
        <position position="1"/>
    </location>
</feature>
<comment type="caution">
    <text evidence="1">The sequence shown here is derived from an EMBL/GenBank/DDBJ whole genome shotgun (WGS) entry which is preliminary data.</text>
</comment>
<name>A0A399QA33_9MICO</name>
<sequence>AAAVDQSIRVGGVEAVADPREVGGEADDDALDVRITDAMRAGSPDGTIAVRVDAVPGGRTRDVLGIQLRR</sequence>
<dbReference type="EMBL" id="QWEA01000722">
    <property type="protein sequence ID" value="RIJ15858.1"/>
    <property type="molecule type" value="Genomic_DNA"/>
</dbReference>
<organism evidence="1 2">
    <name type="scientific">Clavibacter michiganensis subsp. insidiosus</name>
    <dbReference type="NCBI Taxonomy" id="33014"/>
    <lineage>
        <taxon>Bacteria</taxon>
        <taxon>Bacillati</taxon>
        <taxon>Actinomycetota</taxon>
        <taxon>Actinomycetes</taxon>
        <taxon>Micrococcales</taxon>
        <taxon>Microbacteriaceae</taxon>
        <taxon>Clavibacter</taxon>
    </lineage>
</organism>
<proteinExistence type="predicted"/>
<evidence type="ECO:0000313" key="2">
    <source>
        <dbReference type="Proteomes" id="UP000266634"/>
    </source>
</evidence>